<dbReference type="Proteomes" id="UP000054324">
    <property type="component" value="Unassembled WGS sequence"/>
</dbReference>
<keyword evidence="12" id="KW-1185">Reference proteome</keyword>
<dbReference type="KEGG" id="ovi:T265_01466"/>
<dbReference type="InterPro" id="IPR015943">
    <property type="entry name" value="WD40/YVTN_repeat-like_dom_sf"/>
</dbReference>
<dbReference type="GeneID" id="20315654"/>
<sequence length="650" mass="72741">MAVEIESADVVRLIEQYLKESNLSRTLQTLQEETGISLNTVDSVEGFMSEITSGHWDTVLQVVQNLKLPDHKLIDLYEQIVIELVELRELGAARTLLRQTDPMIALKHNYPDRHAHLENLLARSYFDPREAYPEGQSKEKRRQAIASALSGEVSVVAPSRLLALLGQALKWQQHQGLLPPGTAIDVFRGKAAVREQEDEKPPTQLSTTIRVGQKCHIECARFSPDGQFLVTGSMDGFIEVWNFTTGKLRKDLKYQAQDTFMMMEESVLCLTFSRDSEMLASGSSDGKIKLWRIQSGQCLRRFEKAHNKGVTALQFSKDSTHVLSASFDHSIRIHGLKSGKLIKEFVGHTAVVNSVGFTPDGHHILSGSADGSVRVWSIRSGECTNTFKAISGLVGREVAIHTVLLMPRNADQFVVGSRSNTVAIMNMQGQVVRSFTNGKREGGDFVDVTVSSRGEWIYGVAEDRLLYCFNVAAGGKLERTMPVHEKEVIGCSHHPHQNLIATYSEDGLLRLWKPTFLLLPMLFLDQLGSCIHNVRMAPPGKADVVFTAVVSLEKLKITRSIFRKKTHRREHSSYIMNKRVRMYSGVGGTLSELGSMLTHTVWLCYEVATRYVLRGRCLSRQHLAELRVSVDFAHSVVAFRNVTFLPQLSD</sequence>
<comment type="similarity">
    <text evidence="7">Belongs to the WD repeat SMU1 family.</text>
</comment>
<feature type="repeat" description="WD" evidence="9">
    <location>
        <begin position="260"/>
        <end position="301"/>
    </location>
</feature>
<dbReference type="InterPro" id="IPR045184">
    <property type="entry name" value="SMU1"/>
</dbReference>
<dbReference type="CTD" id="20315654"/>
<evidence type="ECO:0000313" key="11">
    <source>
        <dbReference type="EMBL" id="KER32407.1"/>
    </source>
</evidence>
<evidence type="ECO:0000256" key="6">
    <source>
        <dbReference type="ARBA" id="ARBA00023242"/>
    </source>
</evidence>
<dbReference type="OrthoDB" id="538223at2759"/>
<evidence type="ECO:0000313" key="12">
    <source>
        <dbReference type="Proteomes" id="UP000054324"/>
    </source>
</evidence>
<organism evidence="11 12">
    <name type="scientific">Opisthorchis viverrini</name>
    <name type="common">Southeast Asian liver fluke</name>
    <dbReference type="NCBI Taxonomy" id="6198"/>
    <lineage>
        <taxon>Eukaryota</taxon>
        <taxon>Metazoa</taxon>
        <taxon>Spiralia</taxon>
        <taxon>Lophotrochozoa</taxon>
        <taxon>Platyhelminthes</taxon>
        <taxon>Trematoda</taxon>
        <taxon>Digenea</taxon>
        <taxon>Opisthorchiida</taxon>
        <taxon>Opisthorchiata</taxon>
        <taxon>Opisthorchiidae</taxon>
        <taxon>Opisthorchis</taxon>
    </lineage>
</organism>
<dbReference type="PANTHER" id="PTHR22848">
    <property type="entry name" value="WD40 REPEAT PROTEIN"/>
    <property type="match status" value="1"/>
</dbReference>
<evidence type="ECO:0000256" key="4">
    <source>
        <dbReference type="ARBA" id="ARBA00022737"/>
    </source>
</evidence>
<dbReference type="SMART" id="SM00668">
    <property type="entry name" value="CTLH"/>
    <property type="match status" value="1"/>
</dbReference>
<evidence type="ECO:0000256" key="8">
    <source>
        <dbReference type="ARBA" id="ARBA00026184"/>
    </source>
</evidence>
<evidence type="ECO:0000256" key="2">
    <source>
        <dbReference type="ARBA" id="ARBA00022574"/>
    </source>
</evidence>
<evidence type="ECO:0000256" key="9">
    <source>
        <dbReference type="PROSITE-ProRule" id="PRU00221"/>
    </source>
</evidence>
<feature type="repeat" description="WD" evidence="9">
    <location>
        <begin position="303"/>
        <end position="344"/>
    </location>
</feature>
<dbReference type="InterPro" id="IPR019775">
    <property type="entry name" value="WD40_repeat_CS"/>
</dbReference>
<dbReference type="AlphaFoldDB" id="A0A075A2C2"/>
<dbReference type="CDD" id="cd00200">
    <property type="entry name" value="WD40"/>
    <property type="match status" value="1"/>
</dbReference>
<reference evidence="11 12" key="1">
    <citation type="submission" date="2013-11" db="EMBL/GenBank/DDBJ databases">
        <title>Opisthorchis viverrini - life in the bile duct.</title>
        <authorList>
            <person name="Young N.D."/>
            <person name="Nagarajan N."/>
            <person name="Lin S.J."/>
            <person name="Korhonen P.K."/>
            <person name="Jex A.R."/>
            <person name="Hall R.S."/>
            <person name="Safavi-Hemami H."/>
            <person name="Kaewkong W."/>
            <person name="Bertrand D."/>
            <person name="Gao S."/>
            <person name="Seet Q."/>
            <person name="Wongkham S."/>
            <person name="Teh B.T."/>
            <person name="Wongkham C."/>
            <person name="Intapan P.M."/>
            <person name="Maleewong W."/>
            <person name="Yang X."/>
            <person name="Hu M."/>
            <person name="Wang Z."/>
            <person name="Hofmann A."/>
            <person name="Sternberg P.W."/>
            <person name="Tan P."/>
            <person name="Wang J."/>
            <person name="Gasser R.B."/>
        </authorList>
    </citation>
    <scope>NUCLEOTIDE SEQUENCE [LARGE SCALE GENOMIC DNA]</scope>
</reference>
<dbReference type="SUPFAM" id="SSF50978">
    <property type="entry name" value="WD40 repeat-like"/>
    <property type="match status" value="1"/>
</dbReference>
<dbReference type="RefSeq" id="XP_009163771.1">
    <property type="nucleotide sequence ID" value="XM_009165507.1"/>
</dbReference>
<dbReference type="STRING" id="6198.A0A075A2C2"/>
<name>A0A075A2C2_OPIVI</name>
<accession>A0A075A2C2</accession>
<keyword evidence="6" id="KW-0539">Nucleus</keyword>
<dbReference type="SMART" id="SM00667">
    <property type="entry name" value="LisH"/>
    <property type="match status" value="1"/>
</dbReference>
<feature type="repeat" description="WD" evidence="9">
    <location>
        <begin position="481"/>
        <end position="513"/>
    </location>
</feature>
<dbReference type="EMBL" id="KL596634">
    <property type="protein sequence ID" value="KER32407.1"/>
    <property type="molecule type" value="Genomic_DNA"/>
</dbReference>
<dbReference type="InterPro" id="IPR036322">
    <property type="entry name" value="WD40_repeat_dom_sf"/>
</dbReference>
<feature type="repeat" description="WD" evidence="9">
    <location>
        <begin position="345"/>
        <end position="386"/>
    </location>
</feature>
<keyword evidence="3" id="KW-0507">mRNA processing</keyword>
<evidence type="ECO:0000256" key="5">
    <source>
        <dbReference type="ARBA" id="ARBA00023187"/>
    </source>
</evidence>
<dbReference type="PROSITE" id="PS00678">
    <property type="entry name" value="WD_REPEATS_1"/>
    <property type="match status" value="1"/>
</dbReference>
<dbReference type="InterPro" id="IPR006595">
    <property type="entry name" value="CTLH_C"/>
</dbReference>
<feature type="domain" description="CTLH" evidence="10">
    <location>
        <begin position="40"/>
        <end position="92"/>
    </location>
</feature>
<dbReference type="Pfam" id="PF00400">
    <property type="entry name" value="WD40"/>
    <property type="match status" value="5"/>
</dbReference>
<evidence type="ECO:0000256" key="1">
    <source>
        <dbReference type="ARBA" id="ARBA00004324"/>
    </source>
</evidence>
<dbReference type="Pfam" id="PF17814">
    <property type="entry name" value="LisH_TPL"/>
    <property type="match status" value="1"/>
</dbReference>
<dbReference type="GO" id="GO:0016607">
    <property type="term" value="C:nuclear speck"/>
    <property type="evidence" value="ECO:0007669"/>
    <property type="project" value="UniProtKB-SubCell"/>
</dbReference>
<evidence type="ECO:0000259" key="10">
    <source>
        <dbReference type="PROSITE" id="PS50897"/>
    </source>
</evidence>
<comment type="subcellular location">
    <subcellularLocation>
        <location evidence="1">Nucleus speckle</location>
    </subcellularLocation>
</comment>
<dbReference type="InterPro" id="IPR054532">
    <property type="entry name" value="TPL_SMU1_LisH-like"/>
</dbReference>
<dbReference type="PROSITE" id="PS50082">
    <property type="entry name" value="WD_REPEATS_2"/>
    <property type="match status" value="5"/>
</dbReference>
<protein>
    <recommendedName>
        <fullName evidence="8">WD40 repeat-containing protein SMU1</fullName>
    </recommendedName>
</protein>
<dbReference type="InterPro" id="IPR020472">
    <property type="entry name" value="WD40_PAC1"/>
</dbReference>
<dbReference type="InterPro" id="IPR006594">
    <property type="entry name" value="LisH"/>
</dbReference>
<keyword evidence="2 9" id="KW-0853">WD repeat</keyword>
<gene>
    <name evidence="11" type="ORF">T265_01466</name>
</gene>
<dbReference type="PRINTS" id="PR00320">
    <property type="entry name" value="GPROTEINBRPT"/>
</dbReference>
<dbReference type="Gene3D" id="2.130.10.10">
    <property type="entry name" value="YVTN repeat-like/Quinoprotein amine dehydrogenase"/>
    <property type="match status" value="2"/>
</dbReference>
<dbReference type="PROSITE" id="PS50897">
    <property type="entry name" value="CTLH"/>
    <property type="match status" value="1"/>
</dbReference>
<keyword evidence="4" id="KW-0677">Repeat</keyword>
<dbReference type="GO" id="GO:0000398">
    <property type="term" value="P:mRNA splicing, via spliceosome"/>
    <property type="evidence" value="ECO:0007669"/>
    <property type="project" value="InterPro"/>
</dbReference>
<keyword evidence="5" id="KW-0508">mRNA splicing</keyword>
<evidence type="ECO:0000256" key="3">
    <source>
        <dbReference type="ARBA" id="ARBA00022664"/>
    </source>
</evidence>
<dbReference type="PROSITE" id="PS50896">
    <property type="entry name" value="LISH"/>
    <property type="match status" value="1"/>
</dbReference>
<proteinExistence type="inferred from homology"/>
<dbReference type="InterPro" id="IPR001680">
    <property type="entry name" value="WD40_rpt"/>
</dbReference>
<dbReference type="PROSITE" id="PS50294">
    <property type="entry name" value="WD_REPEATS_REGION"/>
    <property type="match status" value="3"/>
</dbReference>
<evidence type="ECO:0000256" key="7">
    <source>
        <dbReference type="ARBA" id="ARBA00025801"/>
    </source>
</evidence>
<dbReference type="SMART" id="SM00320">
    <property type="entry name" value="WD40"/>
    <property type="match status" value="7"/>
</dbReference>
<feature type="repeat" description="WD" evidence="9">
    <location>
        <begin position="210"/>
        <end position="251"/>
    </location>
</feature>